<keyword evidence="1" id="KW-1133">Transmembrane helix</keyword>
<evidence type="ECO:0000313" key="2">
    <source>
        <dbReference type="EMBL" id="TDO21278.1"/>
    </source>
</evidence>
<evidence type="ECO:0000313" key="3">
    <source>
        <dbReference type="Proteomes" id="UP000295499"/>
    </source>
</evidence>
<comment type="caution">
    <text evidence="2">The sequence shown here is derived from an EMBL/GenBank/DDBJ whole genome shotgun (WGS) entry which is preliminary data.</text>
</comment>
<proteinExistence type="predicted"/>
<keyword evidence="1" id="KW-0472">Membrane</keyword>
<sequence>MNIGRLDKIFSFMAMVVGLAVIVLSISTRNDDNQIKKTGQKATAIVVDTVITIRKPMNRPYDAFKDKSVWGIYEFKTTDGKTYRVQAKTSGSHLGKKSIIYYNPAAPDQIYYLDSDAYGFYLGVAIGLIILIVGGVLYYRAQKISAI</sequence>
<evidence type="ECO:0008006" key="4">
    <source>
        <dbReference type="Google" id="ProtNLM"/>
    </source>
</evidence>
<protein>
    <recommendedName>
        <fullName evidence="4">DUF3592 domain-containing protein</fullName>
    </recommendedName>
</protein>
<feature type="transmembrane region" description="Helical" evidence="1">
    <location>
        <begin position="118"/>
        <end position="139"/>
    </location>
</feature>
<dbReference type="AlphaFoldDB" id="A0A4R6IHB8"/>
<gene>
    <name evidence="2" type="ORF">CLV32_2382</name>
</gene>
<dbReference type="Proteomes" id="UP000295499">
    <property type="component" value="Unassembled WGS sequence"/>
</dbReference>
<accession>A0A4R6IHB8</accession>
<keyword evidence="3" id="KW-1185">Reference proteome</keyword>
<organism evidence="2 3">
    <name type="scientific">Pedobacter duraquae</name>
    <dbReference type="NCBI Taxonomy" id="425511"/>
    <lineage>
        <taxon>Bacteria</taxon>
        <taxon>Pseudomonadati</taxon>
        <taxon>Bacteroidota</taxon>
        <taxon>Sphingobacteriia</taxon>
        <taxon>Sphingobacteriales</taxon>
        <taxon>Sphingobacteriaceae</taxon>
        <taxon>Pedobacter</taxon>
    </lineage>
</organism>
<dbReference type="RefSeq" id="WP_133555653.1">
    <property type="nucleotide sequence ID" value="NZ_SNWM01000003.1"/>
</dbReference>
<keyword evidence="1" id="KW-0812">Transmembrane</keyword>
<reference evidence="2 3" key="1">
    <citation type="submission" date="2019-03" db="EMBL/GenBank/DDBJ databases">
        <title>Genomic Encyclopedia of Archaeal and Bacterial Type Strains, Phase II (KMG-II): from individual species to whole genera.</title>
        <authorList>
            <person name="Goeker M."/>
        </authorList>
    </citation>
    <scope>NUCLEOTIDE SEQUENCE [LARGE SCALE GENOMIC DNA]</scope>
    <source>
        <strain evidence="2 3">DSM 19034</strain>
    </source>
</reference>
<dbReference type="EMBL" id="SNWM01000003">
    <property type="protein sequence ID" value="TDO21278.1"/>
    <property type="molecule type" value="Genomic_DNA"/>
</dbReference>
<evidence type="ECO:0000256" key="1">
    <source>
        <dbReference type="SAM" id="Phobius"/>
    </source>
</evidence>
<feature type="transmembrane region" description="Helical" evidence="1">
    <location>
        <begin position="9"/>
        <end position="27"/>
    </location>
</feature>
<name>A0A4R6IHB8_9SPHI</name>